<dbReference type="GO" id="GO:0048666">
    <property type="term" value="P:neuron development"/>
    <property type="evidence" value="ECO:0007669"/>
    <property type="project" value="UniProtKB-ARBA"/>
</dbReference>
<comment type="subcellular location">
    <subcellularLocation>
        <location evidence="2">Endomembrane system</location>
    </subcellularLocation>
    <subcellularLocation>
        <location evidence="1">Endoplasmic reticulum</location>
    </subcellularLocation>
</comment>
<evidence type="ECO:0000256" key="9">
    <source>
        <dbReference type="ARBA" id="ARBA00023136"/>
    </source>
</evidence>
<name>A0A482X3L1_LAOST</name>
<comment type="caution">
    <text evidence="15">The sequence shown here is derived from an EMBL/GenBank/DDBJ whole genome shotgun (WGS) entry which is preliminary data.</text>
</comment>
<evidence type="ECO:0000256" key="11">
    <source>
        <dbReference type="PIRSR" id="PIRSR000926-2"/>
    </source>
</evidence>
<dbReference type="GO" id="GO:0005783">
    <property type="term" value="C:endoplasmic reticulum"/>
    <property type="evidence" value="ECO:0007669"/>
    <property type="project" value="UniProtKB-SubCell"/>
</dbReference>
<feature type="domain" description="Tyrosine specific protein phosphatases" evidence="14">
    <location>
        <begin position="199"/>
        <end position="277"/>
    </location>
</feature>
<feature type="compositionally biased region" description="Polar residues" evidence="12">
    <location>
        <begin position="362"/>
        <end position="378"/>
    </location>
</feature>
<dbReference type="GO" id="GO:0070373">
    <property type="term" value="P:negative regulation of ERK1 and ERK2 cascade"/>
    <property type="evidence" value="ECO:0007669"/>
    <property type="project" value="TreeGrafter"/>
</dbReference>
<dbReference type="SMART" id="SM00404">
    <property type="entry name" value="PTPc_motif"/>
    <property type="match status" value="1"/>
</dbReference>
<accession>A0A482X3L1</accession>
<organism evidence="15 16">
    <name type="scientific">Laodelphax striatellus</name>
    <name type="common">Small brown planthopper</name>
    <name type="synonym">Delphax striatella</name>
    <dbReference type="NCBI Taxonomy" id="195883"/>
    <lineage>
        <taxon>Eukaryota</taxon>
        <taxon>Metazoa</taxon>
        <taxon>Ecdysozoa</taxon>
        <taxon>Arthropoda</taxon>
        <taxon>Hexapoda</taxon>
        <taxon>Insecta</taxon>
        <taxon>Pterygota</taxon>
        <taxon>Neoptera</taxon>
        <taxon>Paraneoptera</taxon>
        <taxon>Hemiptera</taxon>
        <taxon>Auchenorrhyncha</taxon>
        <taxon>Fulgoroidea</taxon>
        <taxon>Delphacidae</taxon>
        <taxon>Criomorphinae</taxon>
        <taxon>Laodelphax</taxon>
    </lineage>
</organism>
<evidence type="ECO:0000256" key="3">
    <source>
        <dbReference type="ARBA" id="ARBA00009701"/>
    </source>
</evidence>
<keyword evidence="9" id="KW-0472">Membrane</keyword>
<evidence type="ECO:0000259" key="14">
    <source>
        <dbReference type="PROSITE" id="PS50056"/>
    </source>
</evidence>
<dbReference type="SUPFAM" id="SSF52799">
    <property type="entry name" value="(Phosphotyrosine protein) phosphatases II"/>
    <property type="match status" value="1"/>
</dbReference>
<dbReference type="InterPro" id="IPR003595">
    <property type="entry name" value="Tyr_Pase_cat"/>
</dbReference>
<dbReference type="Proteomes" id="UP000291343">
    <property type="component" value="Unassembled WGS sequence"/>
</dbReference>
<dbReference type="PRINTS" id="PR00700">
    <property type="entry name" value="PRTYPHPHTASE"/>
</dbReference>
<dbReference type="InterPro" id="IPR000242">
    <property type="entry name" value="PTP_cat"/>
</dbReference>
<comment type="similarity">
    <text evidence="3">Belongs to the protein-tyrosine phosphatase family. Non-receptor class 1 subfamily.</text>
</comment>
<dbReference type="InterPro" id="IPR051985">
    <property type="entry name" value="NR_tyrosine_phosphatase"/>
</dbReference>
<dbReference type="GO" id="GO:0019901">
    <property type="term" value="F:protein kinase binding"/>
    <property type="evidence" value="ECO:0007669"/>
    <property type="project" value="TreeGrafter"/>
</dbReference>
<feature type="compositionally biased region" description="Basic and acidic residues" evidence="12">
    <location>
        <begin position="415"/>
        <end position="441"/>
    </location>
</feature>
<dbReference type="Gene3D" id="3.90.190.10">
    <property type="entry name" value="Protein tyrosine phosphatase superfamily"/>
    <property type="match status" value="1"/>
</dbReference>
<feature type="region of interest" description="Disordered" evidence="12">
    <location>
        <begin position="292"/>
        <end position="441"/>
    </location>
</feature>
<dbReference type="InterPro" id="IPR029021">
    <property type="entry name" value="Prot-tyrosine_phosphatase-like"/>
</dbReference>
<evidence type="ECO:0000256" key="5">
    <source>
        <dbReference type="ARBA" id="ARBA00022553"/>
    </source>
</evidence>
<dbReference type="Pfam" id="PF00102">
    <property type="entry name" value="Y_phosphatase"/>
    <property type="match status" value="1"/>
</dbReference>
<dbReference type="FunCoup" id="A0A482X3L1">
    <property type="interactions" value="1697"/>
</dbReference>
<evidence type="ECO:0000313" key="16">
    <source>
        <dbReference type="Proteomes" id="UP000291343"/>
    </source>
</evidence>
<evidence type="ECO:0000313" key="15">
    <source>
        <dbReference type="EMBL" id="RZF40118.1"/>
    </source>
</evidence>
<dbReference type="CDD" id="cd14545">
    <property type="entry name" value="PTPc-N1_2"/>
    <property type="match status" value="1"/>
</dbReference>
<dbReference type="STRING" id="195883.A0A482X3L1"/>
<evidence type="ECO:0000256" key="4">
    <source>
        <dbReference type="ARBA" id="ARBA00013064"/>
    </source>
</evidence>
<keyword evidence="6" id="KW-0378">Hydrolase</keyword>
<sequence length="441" mass="50320">MDSESKIKNQFDNIDASNAWPLLIQEIKKDCSKYDYTVSEAKKMANKFLNRYRDVIPYDHTRIVLSKGDCDYINANLVKVEKAERHYILTQGPLPFTTSHFWLMVWEQKCKAVIMLNKVIEKNMIKCHQYWPVGSKNGGEDDMMLTDVGLKVELMSETDCSYYITRKLRLTDVESRESREILHFQYTTWPDYGIPQSPTAFLHFLGDIRKCGALSSSVGPAVVHCSAGIGRSGSFCLVDSCLVIIKEKQLDDLTIRDILMEMRKYRMGLVQTAEQLRFCYLAIMEGLKDNFEDSEMPINDSEINNHEDEPPPLPPPRSESLPPLPPLPQPPPDDDDDDEDDDDDDIDESPSESSSSSESSRAAVTQPENGPKSPTSEGLRQRKEKLEMTAKKVEEMKRKQKEAEDWAQLKRRRKDNGDSEAAEKTITKLDSCKDKDAISQE</sequence>
<dbReference type="PANTHER" id="PTHR46047:SF3">
    <property type="entry name" value="TYROSINE-PROTEIN PHOSPHATASE NON-RECEPTOR TYPE 61F"/>
    <property type="match status" value="1"/>
</dbReference>
<dbReference type="InterPro" id="IPR016130">
    <property type="entry name" value="Tyr_Pase_AS"/>
</dbReference>
<evidence type="ECO:0000259" key="13">
    <source>
        <dbReference type="PROSITE" id="PS50055"/>
    </source>
</evidence>
<dbReference type="GO" id="GO:0046426">
    <property type="term" value="P:negative regulation of receptor signaling pathway via JAK-STAT"/>
    <property type="evidence" value="ECO:0007669"/>
    <property type="project" value="TreeGrafter"/>
</dbReference>
<feature type="active site" description="Phosphocysteine intermediate" evidence="10">
    <location>
        <position position="225"/>
    </location>
</feature>
<evidence type="ECO:0000256" key="2">
    <source>
        <dbReference type="ARBA" id="ARBA00004308"/>
    </source>
</evidence>
<feature type="compositionally biased region" description="Basic and acidic residues" evidence="12">
    <location>
        <begin position="379"/>
        <end position="408"/>
    </location>
</feature>
<reference evidence="15 16" key="1">
    <citation type="journal article" date="2017" name="Gigascience">
        <title>Genome sequence of the small brown planthopper, Laodelphax striatellus.</title>
        <authorList>
            <person name="Zhu J."/>
            <person name="Jiang F."/>
            <person name="Wang X."/>
            <person name="Yang P."/>
            <person name="Bao Y."/>
            <person name="Zhao W."/>
            <person name="Wang W."/>
            <person name="Lu H."/>
            <person name="Wang Q."/>
            <person name="Cui N."/>
            <person name="Li J."/>
            <person name="Chen X."/>
            <person name="Luo L."/>
            <person name="Yu J."/>
            <person name="Kang L."/>
            <person name="Cui F."/>
        </authorList>
    </citation>
    <scope>NUCLEOTIDE SEQUENCE [LARGE SCALE GENOMIC DNA]</scope>
    <source>
        <strain evidence="15">Lst14</strain>
    </source>
</reference>
<feature type="compositionally biased region" description="Low complexity" evidence="12">
    <location>
        <begin position="351"/>
        <end position="360"/>
    </location>
</feature>
<dbReference type="AlphaFoldDB" id="A0A482X3L1"/>
<feature type="binding site" evidence="11">
    <location>
        <position position="191"/>
    </location>
    <ligand>
        <name>substrate</name>
    </ligand>
</feature>
<dbReference type="InterPro" id="IPR000387">
    <property type="entry name" value="Tyr_Pase_dom"/>
</dbReference>
<dbReference type="EMBL" id="QKKF02019422">
    <property type="protein sequence ID" value="RZF40118.1"/>
    <property type="molecule type" value="Genomic_DNA"/>
</dbReference>
<gene>
    <name evidence="15" type="ORF">LSTR_LSTR011246</name>
</gene>
<dbReference type="PIRSF" id="PIRSF000926">
    <property type="entry name" value="Tyr-Ptase_nr1"/>
    <property type="match status" value="1"/>
</dbReference>
<keyword evidence="7" id="KW-0256">Endoplasmic reticulum</keyword>
<dbReference type="EC" id="3.1.3.48" evidence="4"/>
<dbReference type="SMR" id="A0A482X3L1"/>
<dbReference type="PROSITE" id="PS50056">
    <property type="entry name" value="TYR_PHOSPHATASE_2"/>
    <property type="match status" value="1"/>
</dbReference>
<dbReference type="GO" id="GO:0005634">
    <property type="term" value="C:nucleus"/>
    <property type="evidence" value="ECO:0007669"/>
    <property type="project" value="TreeGrafter"/>
</dbReference>
<dbReference type="PROSITE" id="PS00383">
    <property type="entry name" value="TYR_PHOSPHATASE_1"/>
    <property type="match status" value="1"/>
</dbReference>
<feature type="binding site" evidence="11">
    <location>
        <position position="271"/>
    </location>
    <ligand>
        <name>substrate</name>
    </ligand>
</feature>
<dbReference type="InParanoid" id="A0A482X3L1"/>
<evidence type="ECO:0000256" key="1">
    <source>
        <dbReference type="ARBA" id="ARBA00004240"/>
    </source>
</evidence>
<keyword evidence="16" id="KW-1185">Reference proteome</keyword>
<feature type="domain" description="Tyrosine-protein phosphatase" evidence="13">
    <location>
        <begin position="7"/>
        <end position="286"/>
    </location>
</feature>
<evidence type="ECO:0000256" key="8">
    <source>
        <dbReference type="ARBA" id="ARBA00022912"/>
    </source>
</evidence>
<evidence type="ECO:0000256" key="10">
    <source>
        <dbReference type="PIRSR" id="PIRSR000926-1"/>
    </source>
</evidence>
<proteinExistence type="inferred from homology"/>
<feature type="compositionally biased region" description="Pro residues" evidence="12">
    <location>
        <begin position="311"/>
        <end position="331"/>
    </location>
</feature>
<dbReference type="SMART" id="SM00194">
    <property type="entry name" value="PTPc"/>
    <property type="match status" value="1"/>
</dbReference>
<feature type="compositionally biased region" description="Acidic residues" evidence="12">
    <location>
        <begin position="332"/>
        <end position="350"/>
    </location>
</feature>
<dbReference type="InterPro" id="IPR012265">
    <property type="entry name" value="Ptpn1/Ptpn2"/>
</dbReference>
<keyword evidence="8" id="KW-0904">Protein phosphatase</keyword>
<evidence type="ECO:0000256" key="7">
    <source>
        <dbReference type="ARBA" id="ARBA00022824"/>
    </source>
</evidence>
<evidence type="ECO:0000256" key="6">
    <source>
        <dbReference type="ARBA" id="ARBA00022801"/>
    </source>
</evidence>
<feature type="binding site" evidence="11">
    <location>
        <begin position="225"/>
        <end position="231"/>
    </location>
    <ligand>
        <name>substrate</name>
    </ligand>
</feature>
<evidence type="ECO:0000256" key="12">
    <source>
        <dbReference type="SAM" id="MobiDB-lite"/>
    </source>
</evidence>
<keyword evidence="5" id="KW-0597">Phosphoprotein</keyword>
<dbReference type="PANTHER" id="PTHR46047">
    <property type="entry name" value="TYROSINE-PROTEIN PHOSPHATASE NON-RECEPTOR TYPE 61F"/>
    <property type="match status" value="1"/>
</dbReference>
<dbReference type="PROSITE" id="PS50055">
    <property type="entry name" value="TYR_PHOSPHATASE_PTP"/>
    <property type="match status" value="1"/>
</dbReference>
<dbReference type="OrthoDB" id="9450131at2759"/>
<dbReference type="GO" id="GO:0004726">
    <property type="term" value="F:non-membrane spanning protein tyrosine phosphatase activity"/>
    <property type="evidence" value="ECO:0007669"/>
    <property type="project" value="TreeGrafter"/>
</dbReference>
<protein>
    <recommendedName>
        <fullName evidence="4">protein-tyrosine-phosphatase</fullName>
        <ecNumber evidence="4">3.1.3.48</ecNumber>
    </recommendedName>
</protein>